<dbReference type="SUPFAM" id="SSF52540">
    <property type="entry name" value="P-loop containing nucleoside triphosphate hydrolases"/>
    <property type="match status" value="1"/>
</dbReference>
<feature type="region of interest" description="Disordered" evidence="2">
    <location>
        <begin position="1"/>
        <end position="40"/>
    </location>
</feature>
<feature type="region of interest" description="Disordered" evidence="2">
    <location>
        <begin position="52"/>
        <end position="106"/>
    </location>
</feature>
<keyword evidence="5" id="KW-1185">Reference proteome</keyword>
<comment type="caution">
    <text evidence="1">Lacks conserved residue(s) required for the propagation of feature annotation.</text>
</comment>
<sequence>MSDSRPHSRAVSNSSLRTVNSTRSVKQSGKKLPALPSKVASSIDMKLGATNFTPNQISSVSSRQASAISPGSRQSSTTTVASKVPSQKPPTAPATPAINQSRAPSQINNTATSETKLLKPINKSISALQPPPSRPITPTSQRSTSAISVSTNYSTSPLSYEQQAVKLSSESETRILLAHASRPVTPEIGADGQPSVCMTKTGTNKIDIVDPTGEKGSKPFNFDVVFGMEAQQEEVYGVAVEPLIRKCLEGCVFYGFIGY</sequence>
<feature type="region of interest" description="Disordered" evidence="2">
    <location>
        <begin position="125"/>
        <end position="153"/>
    </location>
</feature>
<dbReference type="PROSITE" id="PS50067">
    <property type="entry name" value="KINESIN_MOTOR_2"/>
    <property type="match status" value="1"/>
</dbReference>
<comment type="similarity">
    <text evidence="1">Belongs to the TRAFAC class myosin-kinesin ATPase superfamily. Kinesin family.</text>
</comment>
<dbReference type="Gene3D" id="3.40.850.10">
    <property type="entry name" value="Kinesin motor domain"/>
    <property type="match status" value="1"/>
</dbReference>
<dbReference type="GO" id="GO:0008017">
    <property type="term" value="F:microtubule binding"/>
    <property type="evidence" value="ECO:0007669"/>
    <property type="project" value="InterPro"/>
</dbReference>
<organism evidence="4 5">
    <name type="scientific">Rhizoclosmatium globosum</name>
    <dbReference type="NCBI Taxonomy" id="329046"/>
    <lineage>
        <taxon>Eukaryota</taxon>
        <taxon>Fungi</taxon>
        <taxon>Fungi incertae sedis</taxon>
        <taxon>Chytridiomycota</taxon>
        <taxon>Chytridiomycota incertae sedis</taxon>
        <taxon>Chytridiomycetes</taxon>
        <taxon>Chytridiales</taxon>
        <taxon>Chytriomycetaceae</taxon>
        <taxon>Rhizoclosmatium</taxon>
    </lineage>
</organism>
<dbReference type="EMBL" id="MCGO01000029">
    <property type="protein sequence ID" value="ORY42371.1"/>
    <property type="molecule type" value="Genomic_DNA"/>
</dbReference>
<dbReference type="GO" id="GO:0003777">
    <property type="term" value="F:microtubule motor activity"/>
    <property type="evidence" value="ECO:0007669"/>
    <property type="project" value="InterPro"/>
</dbReference>
<reference evidence="4 5" key="1">
    <citation type="submission" date="2016-07" db="EMBL/GenBank/DDBJ databases">
        <title>Pervasive Adenine N6-methylation of Active Genes in Fungi.</title>
        <authorList>
            <consortium name="DOE Joint Genome Institute"/>
            <person name="Mondo S.J."/>
            <person name="Dannebaum R.O."/>
            <person name="Kuo R.C."/>
            <person name="Labutti K."/>
            <person name="Haridas S."/>
            <person name="Kuo A."/>
            <person name="Salamov A."/>
            <person name="Ahrendt S.R."/>
            <person name="Lipzen A."/>
            <person name="Sullivan W."/>
            <person name="Andreopoulos W.B."/>
            <person name="Clum A."/>
            <person name="Lindquist E."/>
            <person name="Daum C."/>
            <person name="Ramamoorthy G.K."/>
            <person name="Gryganskyi A."/>
            <person name="Culley D."/>
            <person name="Magnuson J.K."/>
            <person name="James T.Y."/>
            <person name="O'Malley M.A."/>
            <person name="Stajich J.E."/>
            <person name="Spatafora J.W."/>
            <person name="Visel A."/>
            <person name="Grigoriev I.V."/>
        </authorList>
    </citation>
    <scope>NUCLEOTIDE SEQUENCE [LARGE SCALE GENOMIC DNA]</scope>
    <source>
        <strain evidence="4 5">JEL800</strain>
    </source>
</reference>
<name>A0A1Y2C5R4_9FUNG</name>
<feature type="compositionally biased region" description="Low complexity" evidence="2">
    <location>
        <begin position="56"/>
        <end position="69"/>
    </location>
</feature>
<feature type="compositionally biased region" description="Polar residues" evidence="2">
    <location>
        <begin position="136"/>
        <end position="153"/>
    </location>
</feature>
<accession>A0A1Y2C5R4</accession>
<feature type="domain" description="Kinesin motor" evidence="3">
    <location>
        <begin position="174"/>
        <end position="259"/>
    </location>
</feature>
<comment type="caution">
    <text evidence="4">The sequence shown here is derived from an EMBL/GenBank/DDBJ whole genome shotgun (WGS) entry which is preliminary data.</text>
</comment>
<gene>
    <name evidence="4" type="ORF">BCR33DRAFT_308884</name>
</gene>
<dbReference type="STRING" id="329046.A0A1Y2C5R4"/>
<dbReference type="Proteomes" id="UP000193642">
    <property type="component" value="Unassembled WGS sequence"/>
</dbReference>
<evidence type="ECO:0000313" key="5">
    <source>
        <dbReference type="Proteomes" id="UP000193642"/>
    </source>
</evidence>
<dbReference type="InterPro" id="IPR036961">
    <property type="entry name" value="Kinesin_motor_dom_sf"/>
</dbReference>
<evidence type="ECO:0000313" key="4">
    <source>
        <dbReference type="EMBL" id="ORY42371.1"/>
    </source>
</evidence>
<dbReference type="InterPro" id="IPR027417">
    <property type="entry name" value="P-loop_NTPase"/>
</dbReference>
<dbReference type="GO" id="GO:0007018">
    <property type="term" value="P:microtubule-based movement"/>
    <property type="evidence" value="ECO:0007669"/>
    <property type="project" value="InterPro"/>
</dbReference>
<dbReference type="AlphaFoldDB" id="A0A1Y2C5R4"/>
<evidence type="ECO:0000256" key="2">
    <source>
        <dbReference type="SAM" id="MobiDB-lite"/>
    </source>
</evidence>
<dbReference type="OrthoDB" id="3176171at2759"/>
<feature type="compositionally biased region" description="Polar residues" evidence="2">
    <location>
        <begin position="71"/>
        <end position="85"/>
    </location>
</feature>
<protein>
    <recommendedName>
        <fullName evidence="3">Kinesin motor domain-containing protein</fullName>
    </recommendedName>
</protein>
<proteinExistence type="inferred from homology"/>
<feature type="compositionally biased region" description="Polar residues" evidence="2">
    <location>
        <begin position="10"/>
        <end position="27"/>
    </location>
</feature>
<dbReference type="InterPro" id="IPR001752">
    <property type="entry name" value="Kinesin_motor_dom"/>
</dbReference>
<feature type="compositionally biased region" description="Polar residues" evidence="2">
    <location>
        <begin position="97"/>
        <end position="106"/>
    </location>
</feature>
<dbReference type="GO" id="GO:0005524">
    <property type="term" value="F:ATP binding"/>
    <property type="evidence" value="ECO:0007669"/>
    <property type="project" value="InterPro"/>
</dbReference>
<evidence type="ECO:0000256" key="1">
    <source>
        <dbReference type="PROSITE-ProRule" id="PRU00283"/>
    </source>
</evidence>
<evidence type="ECO:0000259" key="3">
    <source>
        <dbReference type="PROSITE" id="PS50067"/>
    </source>
</evidence>